<reference evidence="2" key="1">
    <citation type="submission" date="2021-02" db="EMBL/GenBank/DDBJ databases">
        <title>Fulvivirga sp. S481 isolated from sea water.</title>
        <authorList>
            <person name="Bae S.S."/>
            <person name="Baek K."/>
        </authorList>
    </citation>
    <scope>NUCLEOTIDE SEQUENCE</scope>
    <source>
        <strain evidence="2">S481</strain>
    </source>
</reference>
<proteinExistence type="predicted"/>
<evidence type="ECO:0000256" key="1">
    <source>
        <dbReference type="SAM" id="SignalP"/>
    </source>
</evidence>
<evidence type="ECO:0000313" key="2">
    <source>
        <dbReference type="EMBL" id="QSE97899.1"/>
    </source>
</evidence>
<dbReference type="InterPro" id="IPR025345">
    <property type="entry name" value="DUF4249"/>
</dbReference>
<protein>
    <submittedName>
        <fullName evidence="2">DUF4249 domain-containing protein</fullName>
    </submittedName>
</protein>
<gene>
    <name evidence="2" type="ORF">JR347_02090</name>
</gene>
<dbReference type="EMBL" id="CP070608">
    <property type="protein sequence ID" value="QSE97899.1"/>
    <property type="molecule type" value="Genomic_DNA"/>
</dbReference>
<dbReference type="Pfam" id="PF14054">
    <property type="entry name" value="DUF4249"/>
    <property type="match status" value="1"/>
</dbReference>
<sequence length="367" mass="41389">MGKIFRLIFIILSSFWAFQSCIDPINVDVESTESNLVVDALITDQEGPYNVKLSYSTGYFDNENTKAVIGADLNIVTNDGSIIQLSESSSGNYLTPESFQGKIGSSYILNITLADGRSYKSTQETIQPNAGIDTLLFNYEVRSGLNDKNIEIEFDGINLFITTREIDENRFYRWRYESIYEIRTNPELREKKVDGGSVPDPPLCSGYIVDNSTGQVVLVGPCTCCQCWVKNFSQKVKVSDPNFISGQIKNYNIDFLKDERGIFNYKYFIEIEQLSLTKGAHEFWSQIEQQQNQGSLFDQPTGRIKSNIESLNDPDEIVLGYFGVSSIKKKSGFITPQLFPIRTSPPDSVLDDCTKVIGSSNERPPFW</sequence>
<dbReference type="KEGG" id="fuv:JR347_02090"/>
<feature type="signal peptide" evidence="1">
    <location>
        <begin position="1"/>
        <end position="22"/>
    </location>
</feature>
<accession>A0A975A0Z9</accession>
<dbReference type="RefSeq" id="WP_205722407.1">
    <property type="nucleotide sequence ID" value="NZ_CP070608.1"/>
</dbReference>
<keyword evidence="1" id="KW-0732">Signal</keyword>
<organism evidence="2 3">
    <name type="scientific">Fulvivirga lutea</name>
    <dbReference type="NCBI Taxonomy" id="2810512"/>
    <lineage>
        <taxon>Bacteria</taxon>
        <taxon>Pseudomonadati</taxon>
        <taxon>Bacteroidota</taxon>
        <taxon>Cytophagia</taxon>
        <taxon>Cytophagales</taxon>
        <taxon>Fulvivirgaceae</taxon>
        <taxon>Fulvivirga</taxon>
    </lineage>
</organism>
<name>A0A975A0Z9_9BACT</name>
<evidence type="ECO:0000313" key="3">
    <source>
        <dbReference type="Proteomes" id="UP000662783"/>
    </source>
</evidence>
<keyword evidence="3" id="KW-1185">Reference proteome</keyword>
<feature type="chain" id="PRO_5036857072" evidence="1">
    <location>
        <begin position="23"/>
        <end position="367"/>
    </location>
</feature>
<dbReference type="AlphaFoldDB" id="A0A975A0Z9"/>
<dbReference type="PROSITE" id="PS51257">
    <property type="entry name" value="PROKAR_LIPOPROTEIN"/>
    <property type="match status" value="1"/>
</dbReference>
<dbReference type="Proteomes" id="UP000662783">
    <property type="component" value="Chromosome"/>
</dbReference>